<keyword evidence="3" id="KW-0001">2Fe-2S</keyword>
<accession>M0QM64</accession>
<keyword evidence="11" id="KW-1185">Reference proteome</keyword>
<evidence type="ECO:0000256" key="1">
    <source>
        <dbReference type="ARBA" id="ARBA00001974"/>
    </source>
</evidence>
<dbReference type="RefSeq" id="WP_007620677.1">
    <property type="nucleotide sequence ID" value="NZ_BANX01000016.1"/>
</dbReference>
<dbReference type="AlphaFoldDB" id="M0QM64"/>
<evidence type="ECO:0000256" key="4">
    <source>
        <dbReference type="ARBA" id="ARBA00022723"/>
    </source>
</evidence>
<keyword evidence="7" id="KW-0411">Iron-sulfur</keyword>
<name>M0QM64_9ACTN</name>
<dbReference type="PRINTS" id="PR00409">
    <property type="entry name" value="PHDIOXRDTASE"/>
</dbReference>
<dbReference type="InterPro" id="IPR012675">
    <property type="entry name" value="Beta-grasp_dom_sf"/>
</dbReference>
<organism evidence="10 11">
    <name type="scientific">Gordonia soli NBRC 108243</name>
    <dbReference type="NCBI Taxonomy" id="1223545"/>
    <lineage>
        <taxon>Bacteria</taxon>
        <taxon>Bacillati</taxon>
        <taxon>Actinomycetota</taxon>
        <taxon>Actinomycetes</taxon>
        <taxon>Mycobacteriales</taxon>
        <taxon>Gordoniaceae</taxon>
        <taxon>Gordonia</taxon>
    </lineage>
</organism>
<dbReference type="Gene3D" id="2.40.30.10">
    <property type="entry name" value="Translation factors"/>
    <property type="match status" value="1"/>
</dbReference>
<dbReference type="EMBL" id="BANX01000016">
    <property type="protein sequence ID" value="GAC68487.1"/>
    <property type="molecule type" value="Genomic_DNA"/>
</dbReference>
<evidence type="ECO:0000259" key="9">
    <source>
        <dbReference type="PROSITE" id="PS51384"/>
    </source>
</evidence>
<dbReference type="SUPFAM" id="SSF63380">
    <property type="entry name" value="Riboflavin synthase domain-like"/>
    <property type="match status" value="1"/>
</dbReference>
<dbReference type="PANTHER" id="PTHR47354">
    <property type="entry name" value="NADH OXIDOREDUCTASE HCR"/>
    <property type="match status" value="1"/>
</dbReference>
<dbReference type="Gene3D" id="3.40.50.80">
    <property type="entry name" value="Nucleotide-binding domain of ferredoxin-NADP reductase (FNR) module"/>
    <property type="match status" value="1"/>
</dbReference>
<dbReference type="GO" id="GO:0051537">
    <property type="term" value="F:2 iron, 2 sulfur cluster binding"/>
    <property type="evidence" value="ECO:0007669"/>
    <property type="project" value="UniProtKB-KW"/>
</dbReference>
<dbReference type="PROSITE" id="PS00197">
    <property type="entry name" value="2FE2S_FER_1"/>
    <property type="match status" value="1"/>
</dbReference>
<keyword evidence="5" id="KW-0560">Oxidoreductase</keyword>
<dbReference type="InterPro" id="IPR017927">
    <property type="entry name" value="FAD-bd_FR_type"/>
</dbReference>
<dbReference type="OrthoDB" id="502624at2"/>
<keyword evidence="2" id="KW-0285">Flavoprotein</keyword>
<evidence type="ECO:0000256" key="2">
    <source>
        <dbReference type="ARBA" id="ARBA00022630"/>
    </source>
</evidence>
<dbReference type="PROSITE" id="PS51384">
    <property type="entry name" value="FAD_FR"/>
    <property type="match status" value="1"/>
</dbReference>
<evidence type="ECO:0000256" key="5">
    <source>
        <dbReference type="ARBA" id="ARBA00023002"/>
    </source>
</evidence>
<dbReference type="SUPFAM" id="SSF54292">
    <property type="entry name" value="2Fe-2S ferredoxin-like"/>
    <property type="match status" value="1"/>
</dbReference>
<evidence type="ECO:0000256" key="3">
    <source>
        <dbReference type="ARBA" id="ARBA00022714"/>
    </source>
</evidence>
<dbReference type="GO" id="GO:0016491">
    <property type="term" value="F:oxidoreductase activity"/>
    <property type="evidence" value="ECO:0007669"/>
    <property type="project" value="UniProtKB-KW"/>
</dbReference>
<dbReference type="InterPro" id="IPR050415">
    <property type="entry name" value="MRET"/>
</dbReference>
<dbReference type="SUPFAM" id="SSF52343">
    <property type="entry name" value="Ferredoxin reductase-like, C-terminal NADP-linked domain"/>
    <property type="match status" value="1"/>
</dbReference>
<evidence type="ECO:0000256" key="7">
    <source>
        <dbReference type="ARBA" id="ARBA00023014"/>
    </source>
</evidence>
<dbReference type="Proteomes" id="UP000011666">
    <property type="component" value="Unassembled WGS sequence"/>
</dbReference>
<evidence type="ECO:0000259" key="8">
    <source>
        <dbReference type="PROSITE" id="PS51085"/>
    </source>
</evidence>
<protein>
    <submittedName>
        <fullName evidence="10">Putative oxidoreductase</fullName>
    </submittedName>
</protein>
<gene>
    <name evidence="10" type="ORF">GS4_16_00170</name>
</gene>
<dbReference type="CDD" id="cd00207">
    <property type="entry name" value="fer2"/>
    <property type="match status" value="1"/>
</dbReference>
<proteinExistence type="predicted"/>
<dbReference type="InterPro" id="IPR006058">
    <property type="entry name" value="2Fe2S_fd_BS"/>
</dbReference>
<dbReference type="GO" id="GO:0046872">
    <property type="term" value="F:metal ion binding"/>
    <property type="evidence" value="ECO:0007669"/>
    <property type="project" value="UniProtKB-KW"/>
</dbReference>
<reference evidence="10 11" key="1">
    <citation type="submission" date="2013-01" db="EMBL/GenBank/DDBJ databases">
        <title>Whole genome shotgun sequence of Gordonia soli NBRC 108243.</title>
        <authorList>
            <person name="Isaki-Nakamura S."/>
            <person name="Hosoyama A."/>
            <person name="Tsuchikane K."/>
            <person name="Ando Y."/>
            <person name="Baba S."/>
            <person name="Ohji S."/>
            <person name="Hamada M."/>
            <person name="Tamura T."/>
            <person name="Yamazoe A."/>
            <person name="Yamazaki S."/>
            <person name="Fujita N."/>
        </authorList>
    </citation>
    <scope>NUCLEOTIDE SEQUENCE [LARGE SCALE GENOMIC DNA]</scope>
    <source>
        <strain evidence="10 11">NBRC 108243</strain>
    </source>
</reference>
<sequence>MPAKTEQDHHTLQVAAKDDVAEGVVSLTLTDPDGGQVPTWTPGAHVDLVLGADVVRQYSLCGDVDDRSGLRVAVLLEANGRGGSRRVHDDLRVGDIVDVVGPRNHFALVDSSSYLFVAGGIGITPLMPMIAEAETRGADWTLLYGGRTSTGMAFADKLFGRYGDRVVVRPQDEYGLLDLASALDGAVAGTQVYCCGPEPLLAAVEDLCDGRDDVELHVERFAPKTSAAPSGPAFEVVLSQSGREIPVGEDETVLDALLQAGVDVDSSCREGTCGTCETGVLEGIPDHRDSVLSEDEQAANDCMMVCVSRSCSQRLVLDL</sequence>
<dbReference type="InterPro" id="IPR036010">
    <property type="entry name" value="2Fe-2S_ferredoxin-like_sf"/>
</dbReference>
<keyword evidence="6" id="KW-0408">Iron</keyword>
<evidence type="ECO:0000313" key="11">
    <source>
        <dbReference type="Proteomes" id="UP000011666"/>
    </source>
</evidence>
<dbReference type="InterPro" id="IPR001041">
    <property type="entry name" value="2Fe-2S_ferredoxin-type"/>
</dbReference>
<dbReference type="STRING" id="1223545.GS4_16_00170"/>
<dbReference type="InterPro" id="IPR017938">
    <property type="entry name" value="Riboflavin_synthase-like_b-brl"/>
</dbReference>
<feature type="domain" description="FAD-binding FR-type" evidence="9">
    <location>
        <begin position="7"/>
        <end position="109"/>
    </location>
</feature>
<evidence type="ECO:0000256" key="6">
    <source>
        <dbReference type="ARBA" id="ARBA00023004"/>
    </source>
</evidence>
<dbReference type="Gene3D" id="3.10.20.30">
    <property type="match status" value="1"/>
</dbReference>
<dbReference type="PROSITE" id="PS51085">
    <property type="entry name" value="2FE2S_FER_2"/>
    <property type="match status" value="1"/>
</dbReference>
<dbReference type="InterPro" id="IPR039261">
    <property type="entry name" value="FNR_nucleotide-bd"/>
</dbReference>
<dbReference type="eggNOG" id="COG1018">
    <property type="taxonomic scope" value="Bacteria"/>
</dbReference>
<dbReference type="CDD" id="cd06185">
    <property type="entry name" value="PDR_like"/>
    <property type="match status" value="1"/>
</dbReference>
<dbReference type="Pfam" id="PF00111">
    <property type="entry name" value="Fer2"/>
    <property type="match status" value="1"/>
</dbReference>
<feature type="domain" description="2Fe-2S ferredoxin-type" evidence="8">
    <location>
        <begin position="234"/>
        <end position="319"/>
    </location>
</feature>
<comment type="caution">
    <text evidence="10">The sequence shown here is derived from an EMBL/GenBank/DDBJ whole genome shotgun (WGS) entry which is preliminary data.</text>
</comment>
<evidence type="ECO:0000313" key="10">
    <source>
        <dbReference type="EMBL" id="GAC68487.1"/>
    </source>
</evidence>
<comment type="cofactor">
    <cofactor evidence="1">
        <name>FAD</name>
        <dbReference type="ChEBI" id="CHEBI:57692"/>
    </cofactor>
</comment>
<keyword evidence="4" id="KW-0479">Metal-binding</keyword>
<dbReference type="PANTHER" id="PTHR47354:SF1">
    <property type="entry name" value="CARNITINE MONOOXYGENASE REDUCTASE SUBUNIT"/>
    <property type="match status" value="1"/>
</dbReference>